<evidence type="ECO:0008006" key="3">
    <source>
        <dbReference type="Google" id="ProtNLM"/>
    </source>
</evidence>
<dbReference type="Proteomes" id="UP001623553">
    <property type="component" value="Unassembled WGS sequence"/>
</dbReference>
<dbReference type="EMBL" id="JBEWZF010000001">
    <property type="protein sequence ID" value="MFL0297734.1"/>
    <property type="molecule type" value="Genomic_DNA"/>
</dbReference>
<sequence>MKSPISFMFASVFLLFFTILSCEKQDVNPSPISNILGEYDVTCCDYDIGKRMKIIYKNDSIVDIRVLANYPNDLILSNRVYKNIKILPKRSPWLVDSVFFYLYNSSNIQVGHIRTPNAGTYFELWGGFDSVSNSFKTLNAIKRKN</sequence>
<organism evidence="1 2">
    <name type="scientific">Aquirufa novilacunae</name>
    <dbReference type="NCBI Taxonomy" id="3139305"/>
    <lineage>
        <taxon>Bacteria</taxon>
        <taxon>Pseudomonadati</taxon>
        <taxon>Bacteroidota</taxon>
        <taxon>Cytophagia</taxon>
        <taxon>Cytophagales</taxon>
        <taxon>Flectobacillaceae</taxon>
        <taxon>Aquirufa</taxon>
    </lineage>
</organism>
<proteinExistence type="predicted"/>
<keyword evidence="2" id="KW-1185">Reference proteome</keyword>
<accession>A0ABW8TY37</accession>
<reference evidence="1 2" key="1">
    <citation type="submission" date="2024-07" db="EMBL/GenBank/DDBJ databases">
        <authorList>
            <person name="Pitt A."/>
            <person name="Hahn M.W."/>
        </authorList>
    </citation>
    <scope>NUCLEOTIDE SEQUENCE [LARGE SCALE GENOMIC DNA]</scope>
    <source>
        <strain evidence="1 2">2-BAHN-186B</strain>
    </source>
</reference>
<evidence type="ECO:0000313" key="2">
    <source>
        <dbReference type="Proteomes" id="UP001623553"/>
    </source>
</evidence>
<name>A0ABW8TY37_9BACT</name>
<gene>
    <name evidence="1" type="ORF">AAE961_02490</name>
</gene>
<comment type="caution">
    <text evidence="1">The sequence shown here is derived from an EMBL/GenBank/DDBJ whole genome shotgun (WGS) entry which is preliminary data.</text>
</comment>
<dbReference type="PROSITE" id="PS51257">
    <property type="entry name" value="PROKAR_LIPOPROTEIN"/>
    <property type="match status" value="1"/>
</dbReference>
<evidence type="ECO:0000313" key="1">
    <source>
        <dbReference type="EMBL" id="MFL0297734.1"/>
    </source>
</evidence>
<dbReference type="RefSeq" id="WP_406799687.1">
    <property type="nucleotide sequence ID" value="NZ_JBEWZF010000001.1"/>
</dbReference>
<protein>
    <recommendedName>
        <fullName evidence="3">Lipoprotein</fullName>
    </recommendedName>
</protein>